<dbReference type="PANTHER" id="PTHR44757">
    <property type="entry name" value="DIGUANYLATE CYCLASE DGCP"/>
    <property type="match status" value="1"/>
</dbReference>
<feature type="domain" description="EAL" evidence="4">
    <location>
        <begin position="462"/>
        <end position="717"/>
    </location>
</feature>
<dbReference type="InterPro" id="IPR029787">
    <property type="entry name" value="Nucleotide_cyclase"/>
</dbReference>
<dbReference type="Proteomes" id="UP000050342">
    <property type="component" value="Unassembled WGS sequence"/>
</dbReference>
<dbReference type="SMART" id="SM00267">
    <property type="entry name" value="GGDEF"/>
    <property type="match status" value="1"/>
</dbReference>
<dbReference type="InterPro" id="IPR043128">
    <property type="entry name" value="Rev_trsase/Diguanyl_cyclase"/>
</dbReference>
<protein>
    <submittedName>
        <fullName evidence="7">Diguanylate phosphodiesterase</fullName>
    </submittedName>
</protein>
<evidence type="ECO:0000313" key="8">
    <source>
        <dbReference type="Proteomes" id="UP000050342"/>
    </source>
</evidence>
<comment type="caution">
    <text evidence="7">The sequence shown here is derived from an EMBL/GenBank/DDBJ whole genome shotgun (WGS) entry which is preliminary data.</text>
</comment>
<dbReference type="SUPFAM" id="SSF55073">
    <property type="entry name" value="Nucleotide cyclase"/>
    <property type="match status" value="1"/>
</dbReference>
<evidence type="ECO:0000259" key="4">
    <source>
        <dbReference type="PROSITE" id="PS50883"/>
    </source>
</evidence>
<feature type="transmembrane region" description="Helical" evidence="3">
    <location>
        <begin position="128"/>
        <end position="147"/>
    </location>
</feature>
<dbReference type="Pfam" id="PF00563">
    <property type="entry name" value="EAL"/>
    <property type="match status" value="1"/>
</dbReference>
<dbReference type="Gene3D" id="3.20.20.450">
    <property type="entry name" value="EAL domain"/>
    <property type="match status" value="1"/>
</dbReference>
<keyword evidence="8" id="KW-1185">Reference proteome</keyword>
<organism evidence="7 8">
    <name type="scientific">Pseudomonas endophytica</name>
    <dbReference type="NCBI Taxonomy" id="1563157"/>
    <lineage>
        <taxon>Bacteria</taxon>
        <taxon>Pseudomonadati</taxon>
        <taxon>Pseudomonadota</taxon>
        <taxon>Gammaproteobacteria</taxon>
        <taxon>Pseudomonadales</taxon>
        <taxon>Pseudomonadaceae</taxon>
        <taxon>Pseudomonas</taxon>
    </lineage>
</organism>
<feature type="domain" description="GGDEF" evidence="5">
    <location>
        <begin position="320"/>
        <end position="453"/>
    </location>
</feature>
<keyword evidence="3" id="KW-0472">Membrane</keyword>
<feature type="transmembrane region" description="Helical" evidence="3">
    <location>
        <begin position="91"/>
        <end position="116"/>
    </location>
</feature>
<dbReference type="SUPFAM" id="SSF141868">
    <property type="entry name" value="EAL domain-like"/>
    <property type="match status" value="1"/>
</dbReference>
<dbReference type="InterPro" id="IPR005330">
    <property type="entry name" value="MHYT_dom"/>
</dbReference>
<dbReference type="InterPro" id="IPR052155">
    <property type="entry name" value="Biofilm_reg_signaling"/>
</dbReference>
<dbReference type="AlphaFoldDB" id="A0A0Q0X6A2"/>
<dbReference type="Pfam" id="PF00990">
    <property type="entry name" value="GGDEF"/>
    <property type="match status" value="1"/>
</dbReference>
<evidence type="ECO:0000256" key="3">
    <source>
        <dbReference type="PROSITE-ProRule" id="PRU00244"/>
    </source>
</evidence>
<accession>A0A0Q0X6A2</accession>
<dbReference type="GO" id="GO:0005886">
    <property type="term" value="C:plasma membrane"/>
    <property type="evidence" value="ECO:0007669"/>
    <property type="project" value="UniProtKB-SubCell"/>
</dbReference>
<comment type="subcellular location">
    <subcellularLocation>
        <location evidence="2">Cell inner membrane</location>
    </subcellularLocation>
</comment>
<comment type="cofactor">
    <cofactor evidence="1">
        <name>Mg(2+)</name>
        <dbReference type="ChEBI" id="CHEBI:18420"/>
    </cofactor>
</comment>
<keyword evidence="3" id="KW-0812">Transmembrane</keyword>
<dbReference type="InterPro" id="IPR001633">
    <property type="entry name" value="EAL_dom"/>
</dbReference>
<dbReference type="SMART" id="SM00052">
    <property type="entry name" value="EAL"/>
    <property type="match status" value="1"/>
</dbReference>
<feature type="transmembrane region" description="Helical" evidence="3">
    <location>
        <begin position="235"/>
        <end position="258"/>
    </location>
</feature>
<dbReference type="CDD" id="cd01949">
    <property type="entry name" value="GGDEF"/>
    <property type="match status" value="1"/>
</dbReference>
<dbReference type="STRING" id="1563157.AQS70_00415"/>
<dbReference type="CDD" id="cd01948">
    <property type="entry name" value="EAL"/>
    <property type="match status" value="1"/>
</dbReference>
<dbReference type="FunFam" id="3.30.70.270:FF:000001">
    <property type="entry name" value="Diguanylate cyclase domain protein"/>
    <property type="match status" value="1"/>
</dbReference>
<gene>
    <name evidence="7" type="ORF">AQS70_00415</name>
</gene>
<dbReference type="OrthoDB" id="9804951at2"/>
<dbReference type="NCBIfam" id="TIGR00254">
    <property type="entry name" value="GGDEF"/>
    <property type="match status" value="1"/>
</dbReference>
<evidence type="ECO:0000259" key="5">
    <source>
        <dbReference type="PROSITE" id="PS50887"/>
    </source>
</evidence>
<feature type="transmembrane region" description="Helical" evidence="3">
    <location>
        <begin position="192"/>
        <end position="215"/>
    </location>
</feature>
<feature type="transmembrane region" description="Helical" evidence="3">
    <location>
        <begin position="159"/>
        <end position="180"/>
    </location>
</feature>
<sequence>MEWFKWQFFGSHVEHGQQTLNSSHNLYLVFLAWLVACAACLAVLHMVERASNAEKPAAKTIWRWLGASCLAGGIWAMHFISMLAFESSHEIRYNLGITIGSLLIIWVSALVAMYLLKQPGLSRARLMMAALIFGIGIASMHYSGMSAMHTNSLQHYDPIGVILSLLLAVGASYWALLMTIALRSTYGLTHQFFKYAISFATGTAILGVHFIGMWALHTYSPTGDTAQGHIETNHWQLALMVAIITLLLIGSSISAALVDKKLQQKEHDLARVNALLSQLDEARMSLQQVAHYDPLTNLINRRGFNQIFAEKLAESSAQHRKLAVLFLDIDHFKRINDSLGHDAGDELLKTIASQISGAARTHADVVARFGGDEFCILIDINDRDEAQSMAKRIMYSLKDPIELAGRRMVMTTSIGISVFPDDGTTSSELLKHADLALYQSKGNGRNSLNFFNSNLTVKASLELQIEEELRQALDEDIGLLLHYQPIIDLKHGRVVKLEALVRWEHPEHGLLGPDRFINIAEANGLITELDRWVLRKACNDLAALSRLGWEQLGIAVNCSALNLVREALADEIKSALLSSGIAPHRLELEVTENALMGNISKTSQLLRQIRAQGVSLSIDDFGTGYSSLAYLRRLPLNTLKIDRSFIQDIQTSSQDLEIVQAIIVMAHTLQLVVVTEGVETLQQLELLSHCGCDLVQGYLISHPVAFDALPELLEQLHHTHRFGSNHSALQHEESNRS</sequence>
<proteinExistence type="predicted"/>
<evidence type="ECO:0000256" key="2">
    <source>
        <dbReference type="ARBA" id="ARBA00004533"/>
    </source>
</evidence>
<dbReference type="PROSITE" id="PS50924">
    <property type="entry name" value="MHYT"/>
    <property type="match status" value="1"/>
</dbReference>
<feature type="transmembrane region" description="Helical" evidence="3">
    <location>
        <begin position="26"/>
        <end position="44"/>
    </location>
</feature>
<dbReference type="RefSeq" id="WP_055100975.1">
    <property type="nucleotide sequence ID" value="NZ_LLWH01000001.1"/>
</dbReference>
<feature type="domain" description="MHYT" evidence="6">
    <location>
        <begin position="24"/>
        <end position="219"/>
    </location>
</feature>
<dbReference type="PROSITE" id="PS50883">
    <property type="entry name" value="EAL"/>
    <property type="match status" value="1"/>
</dbReference>
<evidence type="ECO:0000259" key="6">
    <source>
        <dbReference type="PROSITE" id="PS50924"/>
    </source>
</evidence>
<evidence type="ECO:0000313" key="7">
    <source>
        <dbReference type="EMBL" id="KQB55630.1"/>
    </source>
</evidence>
<dbReference type="EMBL" id="LLWH01000001">
    <property type="protein sequence ID" value="KQB55630.1"/>
    <property type="molecule type" value="Genomic_DNA"/>
</dbReference>
<dbReference type="PROSITE" id="PS50887">
    <property type="entry name" value="GGDEF"/>
    <property type="match status" value="1"/>
</dbReference>
<dbReference type="PANTHER" id="PTHR44757:SF2">
    <property type="entry name" value="BIOFILM ARCHITECTURE MAINTENANCE PROTEIN MBAA"/>
    <property type="match status" value="1"/>
</dbReference>
<dbReference type="InterPro" id="IPR000160">
    <property type="entry name" value="GGDEF_dom"/>
</dbReference>
<dbReference type="Gene3D" id="3.30.70.270">
    <property type="match status" value="1"/>
</dbReference>
<dbReference type="GO" id="GO:0003824">
    <property type="term" value="F:catalytic activity"/>
    <property type="evidence" value="ECO:0007669"/>
    <property type="project" value="UniProtKB-ARBA"/>
</dbReference>
<keyword evidence="3" id="KW-1133">Transmembrane helix</keyword>
<feature type="transmembrane region" description="Helical" evidence="3">
    <location>
        <begin position="64"/>
        <end position="85"/>
    </location>
</feature>
<dbReference type="Pfam" id="PF03707">
    <property type="entry name" value="MHYT"/>
    <property type="match status" value="2"/>
</dbReference>
<evidence type="ECO:0000256" key="1">
    <source>
        <dbReference type="ARBA" id="ARBA00001946"/>
    </source>
</evidence>
<reference evidence="7 8" key="1">
    <citation type="submission" date="2015-10" db="EMBL/GenBank/DDBJ databases">
        <title>Pseudomonas helleri sp. nov. and Pseudomonas weihenstephanensis sp. nov., isolated from raw cows milk.</title>
        <authorList>
            <person name="Von Neubeck M."/>
            <person name="Huptas C."/>
            <person name="Wenning M."/>
            <person name="Scherer S."/>
        </authorList>
    </citation>
    <scope>NUCLEOTIDE SEQUENCE [LARGE SCALE GENOMIC DNA]</scope>
    <source>
        <strain evidence="7 8">BSTT44</strain>
    </source>
</reference>
<name>A0A0Q0X6A2_9PSED</name>
<dbReference type="InterPro" id="IPR035919">
    <property type="entry name" value="EAL_sf"/>
</dbReference>